<name>A0A7L5BS24_9HYPH</name>
<evidence type="ECO:0000313" key="1">
    <source>
        <dbReference type="EMBL" id="QIB41593.1"/>
    </source>
</evidence>
<accession>A0A7L5BS24</accession>
<keyword evidence="2" id="KW-1185">Reference proteome</keyword>
<gene>
    <name evidence="1" type="ORF">G3A56_27760</name>
</gene>
<sequence>MQMKRIAILIICGLLAGCGDKGPSHAEIEGAVMSRMAQQYQEAVQAYGAAAAEWHVIPPQAVKIVSIDNIRSQDDATYLADVTLERVKTGAKDTRALSLRMIEGAWRVVSQ</sequence>
<dbReference type="Proteomes" id="UP000464865">
    <property type="component" value="Plasmid p7"/>
</dbReference>
<protein>
    <recommendedName>
        <fullName evidence="3">DUF4878 domain-containing protein</fullName>
    </recommendedName>
</protein>
<dbReference type="RefSeq" id="WP_130519731.1">
    <property type="nucleotide sequence ID" value="NZ_CP048639.1"/>
</dbReference>
<geneLocation type="plasmid" evidence="1 2">
    <name>p7</name>
</geneLocation>
<organism evidence="1 2">
    <name type="scientific">Rhizobium oryzihabitans</name>
    <dbReference type="NCBI Taxonomy" id="2267833"/>
    <lineage>
        <taxon>Bacteria</taxon>
        <taxon>Pseudomonadati</taxon>
        <taxon>Pseudomonadota</taxon>
        <taxon>Alphaproteobacteria</taxon>
        <taxon>Hyphomicrobiales</taxon>
        <taxon>Rhizobiaceae</taxon>
        <taxon>Rhizobium/Agrobacterium group</taxon>
        <taxon>Rhizobium</taxon>
    </lineage>
</organism>
<dbReference type="AlphaFoldDB" id="A0A7L5BS24"/>
<evidence type="ECO:0000313" key="2">
    <source>
        <dbReference type="Proteomes" id="UP000464865"/>
    </source>
</evidence>
<dbReference type="PROSITE" id="PS51257">
    <property type="entry name" value="PROKAR_LIPOPROTEIN"/>
    <property type="match status" value="1"/>
</dbReference>
<dbReference type="EMBL" id="CP048639">
    <property type="protein sequence ID" value="QIB41593.1"/>
    <property type="molecule type" value="Genomic_DNA"/>
</dbReference>
<evidence type="ECO:0008006" key="3">
    <source>
        <dbReference type="Google" id="ProtNLM"/>
    </source>
</evidence>
<proteinExistence type="predicted"/>
<reference evidence="1 2" key="1">
    <citation type="submission" date="2020-02" db="EMBL/GenBank/DDBJ databases">
        <title>Plant-Promoting Endophytic Bacterium Rhizobium oryzihabitans sp. nov., Isolated from the Root of Rice.</title>
        <authorList>
            <person name="zhao J."/>
            <person name="Zhang G."/>
        </authorList>
    </citation>
    <scope>NUCLEOTIDE SEQUENCE [LARGE SCALE GENOMIC DNA]</scope>
    <source>
        <strain evidence="1 2">M15</strain>
        <plasmid evidence="1 2">p7</plasmid>
    </source>
</reference>
<dbReference type="KEGG" id="roy:G3A56_27760"/>
<keyword evidence="1" id="KW-0614">Plasmid</keyword>